<protein>
    <submittedName>
        <fullName evidence="4">Rhamnose utilization protein RhaD (Predicted bifunctional aldolase and dehydrogenase)</fullName>
    </submittedName>
</protein>
<evidence type="ECO:0000256" key="2">
    <source>
        <dbReference type="ARBA" id="ARBA00023239"/>
    </source>
</evidence>
<evidence type="ECO:0000313" key="5">
    <source>
        <dbReference type="Proteomes" id="UP001237780"/>
    </source>
</evidence>
<dbReference type="SMART" id="SM01007">
    <property type="entry name" value="Aldolase_II"/>
    <property type="match status" value="1"/>
</dbReference>
<keyword evidence="2" id="KW-0456">Lyase</keyword>
<accession>A0ABU0SEK7</accession>
<evidence type="ECO:0000313" key="4">
    <source>
        <dbReference type="EMBL" id="MDQ0998335.1"/>
    </source>
</evidence>
<dbReference type="RefSeq" id="WP_307283165.1">
    <property type="nucleotide sequence ID" value="NZ_JAUSZT010000003.1"/>
</dbReference>
<reference evidence="4 5" key="1">
    <citation type="submission" date="2023-07" db="EMBL/GenBank/DDBJ databases">
        <title>Comparative genomics of wheat-associated soil bacteria to identify genetic determinants of phenazine resistance.</title>
        <authorList>
            <person name="Mouncey N."/>
        </authorList>
    </citation>
    <scope>NUCLEOTIDE SEQUENCE [LARGE SCALE GENOMIC DNA]</scope>
    <source>
        <strain evidence="4 5">W4I11</strain>
    </source>
</reference>
<keyword evidence="1" id="KW-0479">Metal-binding</keyword>
<dbReference type="Pfam" id="PF00596">
    <property type="entry name" value="Aldolase_II"/>
    <property type="match status" value="1"/>
</dbReference>
<dbReference type="SUPFAM" id="SSF53639">
    <property type="entry name" value="AraD/HMP-PK domain-like"/>
    <property type="match status" value="1"/>
</dbReference>
<comment type="caution">
    <text evidence="4">The sequence shown here is derived from an EMBL/GenBank/DDBJ whole genome shotgun (WGS) entry which is preliminary data.</text>
</comment>
<feature type="domain" description="Class II aldolase/adducin N-terminal" evidence="3">
    <location>
        <begin position="8"/>
        <end position="197"/>
    </location>
</feature>
<dbReference type="PANTHER" id="PTHR22789:SF0">
    <property type="entry name" value="3-OXO-TETRONATE 4-PHOSPHATE DECARBOXYLASE-RELATED"/>
    <property type="match status" value="1"/>
</dbReference>
<evidence type="ECO:0000256" key="1">
    <source>
        <dbReference type="ARBA" id="ARBA00022723"/>
    </source>
</evidence>
<dbReference type="EMBL" id="JAUSZT010000003">
    <property type="protein sequence ID" value="MDQ0998335.1"/>
    <property type="molecule type" value="Genomic_DNA"/>
</dbReference>
<proteinExistence type="predicted"/>
<dbReference type="PANTHER" id="PTHR22789">
    <property type="entry name" value="FUCULOSE PHOSPHATE ALDOLASE"/>
    <property type="match status" value="1"/>
</dbReference>
<dbReference type="InterPro" id="IPR050197">
    <property type="entry name" value="Aldolase_class_II_sugar_metab"/>
</dbReference>
<dbReference type="InterPro" id="IPR001303">
    <property type="entry name" value="Aldolase_II/adducin_N"/>
</dbReference>
<dbReference type="Proteomes" id="UP001237780">
    <property type="component" value="Unassembled WGS sequence"/>
</dbReference>
<name>A0ABU0SEK7_9HYPH</name>
<sequence length="349" mass="37239">MRSAEFEALLDLSARIGADPALVQAAGGNTSIKEGGTLWIKASGLWLMNARNTDIMVPVALDPLLDALGRYDPSAEKAQDYVIAERNPSGLRPSIETTVHALMPQKVVVHVHCVETIALAVQADGPALVASRLGDIPYAFVPYARPGLPLARAIAERLEEDTCVLILGNHGLAVAAETVDEAEVLLHRVSRLLSVTPRQAPDADIAALQRLAVNSQYRLPEDASIHRVATDLTSCLIAAGGSLYPDHVIFLGKGSVIASPTDTALTIEEKQQEGMALPPAILFPGRGVLVLKEATSGALAMARCLADVTSRIPQGARLNYLTDEENAELLGWDAEKYRQTLNRAGQALQ</sequence>
<dbReference type="InterPro" id="IPR036409">
    <property type="entry name" value="Aldolase_II/adducin_N_sf"/>
</dbReference>
<organism evidence="4 5">
    <name type="scientific">Phyllobacterium ifriqiyense</name>
    <dbReference type="NCBI Taxonomy" id="314238"/>
    <lineage>
        <taxon>Bacteria</taxon>
        <taxon>Pseudomonadati</taxon>
        <taxon>Pseudomonadota</taxon>
        <taxon>Alphaproteobacteria</taxon>
        <taxon>Hyphomicrobiales</taxon>
        <taxon>Phyllobacteriaceae</taxon>
        <taxon>Phyllobacterium</taxon>
    </lineage>
</organism>
<dbReference type="Gene3D" id="3.40.225.10">
    <property type="entry name" value="Class II aldolase/adducin N-terminal domain"/>
    <property type="match status" value="1"/>
</dbReference>
<keyword evidence="5" id="KW-1185">Reference proteome</keyword>
<evidence type="ECO:0000259" key="3">
    <source>
        <dbReference type="SMART" id="SM01007"/>
    </source>
</evidence>
<gene>
    <name evidence="4" type="ORF">QFZ34_003517</name>
</gene>